<dbReference type="Proteomes" id="UP000199236">
    <property type="component" value="Unassembled WGS sequence"/>
</dbReference>
<feature type="compositionally biased region" description="Polar residues" evidence="1">
    <location>
        <begin position="331"/>
        <end position="354"/>
    </location>
</feature>
<proteinExistence type="predicted"/>
<reference evidence="2 3" key="1">
    <citation type="submission" date="2016-10" db="EMBL/GenBank/DDBJ databases">
        <authorList>
            <person name="de Groot N.N."/>
        </authorList>
    </citation>
    <scope>NUCLEOTIDE SEQUENCE [LARGE SCALE GENOMIC DNA]</scope>
    <source>
        <strain evidence="2 3">CGMCC 1.9157</strain>
    </source>
</reference>
<evidence type="ECO:0008006" key="4">
    <source>
        <dbReference type="Google" id="ProtNLM"/>
    </source>
</evidence>
<organism evidence="2 3">
    <name type="scientific">Cohaesibacter marisflavi</name>
    <dbReference type="NCBI Taxonomy" id="655353"/>
    <lineage>
        <taxon>Bacteria</taxon>
        <taxon>Pseudomonadati</taxon>
        <taxon>Pseudomonadota</taxon>
        <taxon>Alphaproteobacteria</taxon>
        <taxon>Hyphomicrobiales</taxon>
        <taxon>Cohaesibacteraceae</taxon>
    </lineage>
</organism>
<keyword evidence="3" id="KW-1185">Reference proteome</keyword>
<sequence length="627" mass="65421">MAETDLEKLVLRIEANTTQFNKALKKIEKNTASSMGRSEKSVLKFTSRLGGLGKAAKGAVSAVGGLAGIAVGGGLAGIGATIKSTTSQIVDLASEAKRAGVSFEAFQELDYAAGKNKVSIDALTDGLKEMQLRADEFISTGAGSSAEAFQRLGYDAKELKQRLKEPDKLFEDIIGRLQQLDRAAQIRVSDEIFGGTGGEQFVQMLGDGVEGLRKARKEARDLGLVMNDELVDKAKEIDRQFQTITTRIGTGLKSAVVEVASELSNLIGRFLELENAMPDASSQARGATAARRARRGTVQGRTFAEIFGSDDETNYASGAAGRRQRRNAQRTSIQTASATSTPSDLVETIPSTAFNVPGSGGGSGSGGNADQQADKVQKVILALEQQAQQLGRTSDEQELYNALAKAGVSLQSEEGQAIAAAVNGLQAKRVAMQEAISTSRAMQLETEQIAQSFDYLGQSGVDTLLDIVSGASSAEDAMRSFALQIANAAAQAALFGSGPMASFMSALTGTSGGALTGLFTSLAGSITSSGSALDLSSLVTGGRAGGGIVLPGHLYEVNETGQELFSPNVAGRIEPNRPFGSAHDGAGSQGDTHNWYISTPDAQSFKQSKGQIAANMARLVAQGGRNQ</sequence>
<dbReference type="AlphaFoldDB" id="A0A1I5AE56"/>
<feature type="region of interest" description="Disordered" evidence="1">
    <location>
        <begin position="314"/>
        <end position="371"/>
    </location>
</feature>
<dbReference type="RefSeq" id="WP_090068399.1">
    <property type="nucleotide sequence ID" value="NZ_FOVR01000001.1"/>
</dbReference>
<dbReference type="STRING" id="655353.SAMN04488056_101454"/>
<feature type="compositionally biased region" description="Gly residues" evidence="1">
    <location>
        <begin position="358"/>
        <end position="367"/>
    </location>
</feature>
<evidence type="ECO:0000313" key="3">
    <source>
        <dbReference type="Proteomes" id="UP000199236"/>
    </source>
</evidence>
<dbReference type="EMBL" id="FOVR01000001">
    <property type="protein sequence ID" value="SFN60754.1"/>
    <property type="molecule type" value="Genomic_DNA"/>
</dbReference>
<evidence type="ECO:0000313" key="2">
    <source>
        <dbReference type="EMBL" id="SFN60754.1"/>
    </source>
</evidence>
<gene>
    <name evidence="2" type="ORF">SAMN04488056_101454</name>
</gene>
<protein>
    <recommendedName>
        <fullName evidence="4">Phage tail tape measure protein, lambda family</fullName>
    </recommendedName>
</protein>
<accession>A0A1I5AE56</accession>
<dbReference type="OrthoDB" id="38641at2"/>
<name>A0A1I5AE56_9HYPH</name>
<evidence type="ECO:0000256" key="1">
    <source>
        <dbReference type="SAM" id="MobiDB-lite"/>
    </source>
</evidence>